<keyword evidence="2" id="KW-1185">Reference proteome</keyword>
<proteinExistence type="predicted"/>
<protein>
    <submittedName>
        <fullName evidence="1">Uncharacterized protein</fullName>
    </submittedName>
</protein>
<dbReference type="Proteomes" id="UP001500027">
    <property type="component" value="Unassembled WGS sequence"/>
</dbReference>
<comment type="caution">
    <text evidence="1">The sequence shown here is derived from an EMBL/GenBank/DDBJ whole genome shotgun (WGS) entry which is preliminary data.</text>
</comment>
<accession>A0ABP8EET5</accession>
<evidence type="ECO:0000313" key="1">
    <source>
        <dbReference type="EMBL" id="GAA4270652.1"/>
    </source>
</evidence>
<reference evidence="2" key="1">
    <citation type="journal article" date="2019" name="Int. J. Syst. Evol. Microbiol.">
        <title>The Global Catalogue of Microorganisms (GCM) 10K type strain sequencing project: providing services to taxonomists for standard genome sequencing and annotation.</title>
        <authorList>
            <consortium name="The Broad Institute Genomics Platform"/>
            <consortium name="The Broad Institute Genome Sequencing Center for Infectious Disease"/>
            <person name="Wu L."/>
            <person name="Ma J."/>
        </authorList>
    </citation>
    <scope>NUCLEOTIDE SEQUENCE [LARGE SCALE GENOMIC DNA]</scope>
    <source>
        <strain evidence="2">JCM 17452</strain>
    </source>
</reference>
<dbReference type="RefSeq" id="WP_139003023.1">
    <property type="nucleotide sequence ID" value="NZ_BAABAV010000003.1"/>
</dbReference>
<evidence type="ECO:0000313" key="2">
    <source>
        <dbReference type="Proteomes" id="UP001500027"/>
    </source>
</evidence>
<dbReference type="EMBL" id="BAABAV010000003">
    <property type="protein sequence ID" value="GAA4270652.1"/>
    <property type="molecule type" value="Genomic_DNA"/>
</dbReference>
<organism evidence="1 2">
    <name type="scientific">Hyunsoonleella aestuarii</name>
    <dbReference type="NCBI Taxonomy" id="912802"/>
    <lineage>
        <taxon>Bacteria</taxon>
        <taxon>Pseudomonadati</taxon>
        <taxon>Bacteroidota</taxon>
        <taxon>Flavobacteriia</taxon>
        <taxon>Flavobacteriales</taxon>
        <taxon>Flavobacteriaceae</taxon>
    </lineage>
</organism>
<gene>
    <name evidence="1" type="ORF">GCM10022257_27530</name>
</gene>
<name>A0ABP8EET5_9FLAO</name>
<sequence length="72" mass="7756">MSISALLGIVVFFVGDFGETEMKVLGTTLAMGGYSKTGLCSSAIHNRNEFRSFSIIGTIVIPTLNKITDKKK</sequence>